<comment type="caution">
    <text evidence="2">The sequence shown here is derived from an EMBL/GenBank/DDBJ whole genome shotgun (WGS) entry which is preliminary data.</text>
</comment>
<dbReference type="Gene3D" id="3.90.420.10">
    <property type="entry name" value="Oxidoreductase, molybdopterin-binding domain"/>
    <property type="match status" value="1"/>
</dbReference>
<protein>
    <recommendedName>
        <fullName evidence="4">Molybdopterin-dependent oxidoreductase</fullName>
    </recommendedName>
</protein>
<feature type="chain" id="PRO_5046835736" description="Molybdopterin-dependent oxidoreductase" evidence="1">
    <location>
        <begin position="19"/>
        <end position="162"/>
    </location>
</feature>
<evidence type="ECO:0000256" key="1">
    <source>
        <dbReference type="SAM" id="SignalP"/>
    </source>
</evidence>
<reference evidence="2 3" key="1">
    <citation type="submission" date="2020-03" db="EMBL/GenBank/DDBJ databases">
        <title>Draft genome sequence of environmentally isolated violet-colored cultures.</title>
        <authorList>
            <person name="Wilson H.S."/>
        </authorList>
    </citation>
    <scope>NUCLEOTIDE SEQUENCE [LARGE SCALE GENOMIC DNA]</scope>
    <source>
        <strain evidence="2 3">HSC-16F04</strain>
    </source>
</reference>
<organism evidence="2 3">
    <name type="scientific">Iodobacter violaceini</name>
    <dbReference type="NCBI Taxonomy" id="3044271"/>
    <lineage>
        <taxon>Bacteria</taxon>
        <taxon>Pseudomonadati</taxon>
        <taxon>Pseudomonadota</taxon>
        <taxon>Betaproteobacteria</taxon>
        <taxon>Neisseriales</taxon>
        <taxon>Chitinibacteraceae</taxon>
        <taxon>Iodobacter</taxon>
    </lineage>
</organism>
<evidence type="ECO:0000313" key="3">
    <source>
        <dbReference type="Proteomes" id="UP000712570"/>
    </source>
</evidence>
<name>A0ABX0KTT4_9NEIS</name>
<feature type="signal peptide" evidence="1">
    <location>
        <begin position="1"/>
        <end position="18"/>
    </location>
</feature>
<evidence type="ECO:0000313" key="2">
    <source>
        <dbReference type="EMBL" id="NHQ85454.1"/>
    </source>
</evidence>
<gene>
    <name evidence="2" type="ORF">HA050_04910</name>
</gene>
<dbReference type="InterPro" id="IPR036374">
    <property type="entry name" value="OxRdtase_Mopterin-bd_sf"/>
</dbReference>
<proteinExistence type="predicted"/>
<accession>A0ABX0KTT4</accession>
<dbReference type="Proteomes" id="UP000712570">
    <property type="component" value="Unassembled WGS sequence"/>
</dbReference>
<dbReference type="PROSITE" id="PS51257">
    <property type="entry name" value="PROKAR_LIPOPROTEIN"/>
    <property type="match status" value="1"/>
</dbReference>
<dbReference type="RefSeq" id="WP_166822812.1">
    <property type="nucleotide sequence ID" value="NZ_JAAOLX010000002.1"/>
</dbReference>
<keyword evidence="3" id="KW-1185">Reference proteome</keyword>
<keyword evidence="1" id="KW-0732">Signal</keyword>
<evidence type="ECO:0008006" key="4">
    <source>
        <dbReference type="Google" id="ProtNLM"/>
    </source>
</evidence>
<dbReference type="SUPFAM" id="SSF56524">
    <property type="entry name" value="Oxidoreductase molybdopterin-binding domain"/>
    <property type="match status" value="1"/>
</dbReference>
<sequence length="162" mass="18202">MKLAFFLVLSLFSLSCFALDAPKGKVVLAVSGALSQQNSGKNAEFSMDMLTKLPQHSFVSKTPWYEKPVKFTGPLLRDVLAAAGAKGVQISALALDDYRVEIPFEDAIKYPIIIARLLDDKPMAVRDKGPLFIVYPFDQYKELHQDVYYTRSVWQLSKIIVQ</sequence>
<dbReference type="EMBL" id="JAAOLX010000002">
    <property type="protein sequence ID" value="NHQ85454.1"/>
    <property type="molecule type" value="Genomic_DNA"/>
</dbReference>